<feature type="domain" description="TRAP C4-dicarboxylate transport system permease DctM subunit" evidence="8">
    <location>
        <begin position="7"/>
        <end position="414"/>
    </location>
</feature>
<dbReference type="NCBIfam" id="TIGR00786">
    <property type="entry name" value="dctM"/>
    <property type="match status" value="1"/>
</dbReference>
<evidence type="ECO:0000256" key="7">
    <source>
        <dbReference type="RuleBase" id="RU369079"/>
    </source>
</evidence>
<evidence type="ECO:0000259" key="8">
    <source>
        <dbReference type="Pfam" id="PF06808"/>
    </source>
</evidence>
<gene>
    <name evidence="9" type="ORF">LZD57_15895</name>
</gene>
<comment type="similarity">
    <text evidence="7">Belongs to the TRAP transporter large permease family.</text>
</comment>
<organism evidence="9 10">
    <name type="scientific">Jiella avicenniae</name>
    <dbReference type="NCBI Taxonomy" id="2907202"/>
    <lineage>
        <taxon>Bacteria</taxon>
        <taxon>Pseudomonadati</taxon>
        <taxon>Pseudomonadota</taxon>
        <taxon>Alphaproteobacteria</taxon>
        <taxon>Hyphomicrobiales</taxon>
        <taxon>Aurantimonadaceae</taxon>
        <taxon>Jiella</taxon>
    </lineage>
</organism>
<feature type="transmembrane region" description="Helical" evidence="7">
    <location>
        <begin position="169"/>
        <end position="191"/>
    </location>
</feature>
<accession>A0A9X1P432</accession>
<feature type="transmembrane region" description="Helical" evidence="7">
    <location>
        <begin position="6"/>
        <end position="33"/>
    </location>
</feature>
<keyword evidence="2" id="KW-1003">Cell membrane</keyword>
<keyword evidence="6 7" id="KW-0472">Membrane</keyword>
<keyword evidence="5 7" id="KW-1133">Transmembrane helix</keyword>
<feature type="transmembrane region" description="Helical" evidence="7">
    <location>
        <begin position="302"/>
        <end position="324"/>
    </location>
</feature>
<dbReference type="AlphaFoldDB" id="A0A9X1P432"/>
<sequence length="425" mass="44437">MTALVALGGIFALAVVGMPIAFVLLAMATALIVSLNLPLMSAVQHMVAGIDSFILIAVPCFVLAAKLMNAGKITDRIFTLAGAFVRHVRGGLAHVNILASLIFSGMSGSAVADAAGLGEIEVRAMRKAGFDGPFAAAITAASSVIGPIFPPSVPFVIYAGLASVSVAKLFLAGAVPAILMALMLGIAAYAISVRRNYPTERRATFKELLSAFAAAFWPLLSPVFVVGAIVFGITTPTEAAVIAVLYSLILGLVYRTIRLADLPRILVETAVESGVLLFIVATVAVFSWTITFERIPQDVMEAVFSLSSSPSVVMALVIAVMLLLGMFMNPTPGLLIATPFMLPLASAMGIDPIQLGVVMVLTLAIGLVTPPIGICLFIVCRVARVDVGAVVRECLPFIVALIVVAILVAYLPALTLWLPEVFFGD</sequence>
<feature type="transmembrane region" description="Helical" evidence="7">
    <location>
        <begin position="269"/>
        <end position="290"/>
    </location>
</feature>
<evidence type="ECO:0000256" key="5">
    <source>
        <dbReference type="ARBA" id="ARBA00022989"/>
    </source>
</evidence>
<feature type="transmembrane region" description="Helical" evidence="7">
    <location>
        <begin position="130"/>
        <end position="149"/>
    </location>
</feature>
<proteinExistence type="inferred from homology"/>
<comment type="subunit">
    <text evidence="7">The complex comprises the extracytoplasmic solute receptor protein and the two transmembrane proteins.</text>
</comment>
<feature type="transmembrane region" description="Helical" evidence="7">
    <location>
        <begin position="356"/>
        <end position="383"/>
    </location>
</feature>
<feature type="transmembrane region" description="Helical" evidence="7">
    <location>
        <begin position="45"/>
        <end position="65"/>
    </location>
</feature>
<protein>
    <recommendedName>
        <fullName evidence="7">TRAP transporter large permease protein</fullName>
    </recommendedName>
</protein>
<dbReference type="PANTHER" id="PTHR33362:SF3">
    <property type="entry name" value="SIALIC ACID TRAP TRANSPORTER PERMEASE PROTEIN SIAT"/>
    <property type="match status" value="1"/>
</dbReference>
<feature type="transmembrane region" description="Helical" evidence="7">
    <location>
        <begin position="395"/>
        <end position="418"/>
    </location>
</feature>
<name>A0A9X1P432_9HYPH</name>
<evidence type="ECO:0000256" key="6">
    <source>
        <dbReference type="ARBA" id="ARBA00023136"/>
    </source>
</evidence>
<dbReference type="RefSeq" id="WP_233720467.1">
    <property type="nucleotide sequence ID" value="NZ_JAJUWU010000016.1"/>
</dbReference>
<evidence type="ECO:0000256" key="3">
    <source>
        <dbReference type="ARBA" id="ARBA00022519"/>
    </source>
</evidence>
<dbReference type="GO" id="GO:0005886">
    <property type="term" value="C:plasma membrane"/>
    <property type="evidence" value="ECO:0007669"/>
    <property type="project" value="UniProtKB-SubCell"/>
</dbReference>
<keyword evidence="10" id="KW-1185">Reference proteome</keyword>
<feature type="transmembrane region" description="Helical" evidence="7">
    <location>
        <begin position="331"/>
        <end position="350"/>
    </location>
</feature>
<keyword evidence="3 7" id="KW-0997">Cell inner membrane</keyword>
<dbReference type="InterPro" id="IPR004681">
    <property type="entry name" value="TRAP_DctM"/>
</dbReference>
<comment type="function">
    <text evidence="7">Part of the tripartite ATP-independent periplasmic (TRAP) transport system.</text>
</comment>
<dbReference type="InterPro" id="IPR010656">
    <property type="entry name" value="DctM"/>
</dbReference>
<dbReference type="PANTHER" id="PTHR33362">
    <property type="entry name" value="SIALIC ACID TRAP TRANSPORTER PERMEASE PROTEIN SIAT-RELATED"/>
    <property type="match status" value="1"/>
</dbReference>
<comment type="caution">
    <text evidence="9">The sequence shown here is derived from an EMBL/GenBank/DDBJ whole genome shotgun (WGS) entry which is preliminary data.</text>
</comment>
<evidence type="ECO:0000313" key="10">
    <source>
        <dbReference type="Proteomes" id="UP001139035"/>
    </source>
</evidence>
<feature type="transmembrane region" description="Helical" evidence="7">
    <location>
        <begin position="239"/>
        <end position="257"/>
    </location>
</feature>
<reference evidence="9" key="1">
    <citation type="submission" date="2022-01" db="EMBL/GenBank/DDBJ databases">
        <title>Jiella avicenniae sp. nov., a novel endophytic bacterium isolated from bark of Avicennia marina.</title>
        <authorList>
            <person name="Tuo L."/>
        </authorList>
    </citation>
    <scope>NUCLEOTIDE SEQUENCE</scope>
    <source>
        <strain evidence="9">CBK1P-4</strain>
    </source>
</reference>
<keyword evidence="4 7" id="KW-0812">Transmembrane</keyword>
<dbReference type="Proteomes" id="UP001139035">
    <property type="component" value="Unassembled WGS sequence"/>
</dbReference>
<dbReference type="EMBL" id="JAJUWU010000016">
    <property type="protein sequence ID" value="MCE7029474.1"/>
    <property type="molecule type" value="Genomic_DNA"/>
</dbReference>
<dbReference type="Pfam" id="PF06808">
    <property type="entry name" value="DctM"/>
    <property type="match status" value="1"/>
</dbReference>
<feature type="transmembrane region" description="Helical" evidence="7">
    <location>
        <begin position="212"/>
        <end position="233"/>
    </location>
</feature>
<evidence type="ECO:0000256" key="4">
    <source>
        <dbReference type="ARBA" id="ARBA00022692"/>
    </source>
</evidence>
<evidence type="ECO:0000256" key="2">
    <source>
        <dbReference type="ARBA" id="ARBA00022475"/>
    </source>
</evidence>
<evidence type="ECO:0000256" key="1">
    <source>
        <dbReference type="ARBA" id="ARBA00004429"/>
    </source>
</evidence>
<dbReference type="PIRSF" id="PIRSF006066">
    <property type="entry name" value="HI0050"/>
    <property type="match status" value="1"/>
</dbReference>
<evidence type="ECO:0000313" key="9">
    <source>
        <dbReference type="EMBL" id="MCE7029474.1"/>
    </source>
</evidence>
<keyword evidence="7" id="KW-0813">Transport</keyword>
<dbReference type="GO" id="GO:0022857">
    <property type="term" value="F:transmembrane transporter activity"/>
    <property type="evidence" value="ECO:0007669"/>
    <property type="project" value="UniProtKB-UniRule"/>
</dbReference>
<comment type="subcellular location">
    <subcellularLocation>
        <location evidence="1 7">Cell inner membrane</location>
        <topology evidence="1 7">Multi-pass membrane protein</topology>
    </subcellularLocation>
</comment>